<comment type="caution">
    <text evidence="2">The sequence shown here is derived from an EMBL/GenBank/DDBJ whole genome shotgun (WGS) entry which is preliminary data.</text>
</comment>
<gene>
    <name evidence="2" type="ORF">TM35_000361150</name>
</gene>
<dbReference type="EMBL" id="NBCO01000036">
    <property type="protein sequence ID" value="ORC85255.1"/>
    <property type="molecule type" value="Genomic_DNA"/>
</dbReference>
<name>A0A1X0NKJ7_9TRYP</name>
<dbReference type="OrthoDB" id="10562243at2759"/>
<sequence>MRGSLKTSTGHGMIFGPLDHNTQQTSPPYIIDVGYLEKRTLPESVKQDSCATFKGHSILQKSNRTPVATKEEELLPLQQIDVGMLSTKWIRKRLNNSARRRWDEVWNIMQTYGTHLMHRKTNLRINNAKAQRMKESEIICTASSHPSAGRVVPFTVEEEKLPGKRRLFIAWLKKRRPRMIMRLMFL</sequence>
<evidence type="ECO:0000313" key="2">
    <source>
        <dbReference type="EMBL" id="ORC85255.1"/>
    </source>
</evidence>
<dbReference type="AlphaFoldDB" id="A0A1X0NKJ7"/>
<dbReference type="GeneID" id="39989080"/>
<protein>
    <submittedName>
        <fullName evidence="2">Uncharacterized protein</fullName>
    </submittedName>
</protein>
<dbReference type="VEuPathDB" id="TriTrypDB:TM35_000361150"/>
<accession>A0A1X0NKJ7</accession>
<evidence type="ECO:0000313" key="3">
    <source>
        <dbReference type="Proteomes" id="UP000192257"/>
    </source>
</evidence>
<keyword evidence="3" id="KW-1185">Reference proteome</keyword>
<feature type="compositionally biased region" description="Polar residues" evidence="1">
    <location>
        <begin position="1"/>
        <end position="10"/>
    </location>
</feature>
<feature type="region of interest" description="Disordered" evidence="1">
    <location>
        <begin position="1"/>
        <end position="21"/>
    </location>
</feature>
<dbReference type="Proteomes" id="UP000192257">
    <property type="component" value="Unassembled WGS sequence"/>
</dbReference>
<evidence type="ECO:0000256" key="1">
    <source>
        <dbReference type="SAM" id="MobiDB-lite"/>
    </source>
</evidence>
<dbReference type="RefSeq" id="XP_028879321.1">
    <property type="nucleotide sequence ID" value="XM_029029300.1"/>
</dbReference>
<proteinExistence type="predicted"/>
<reference evidence="2 3" key="1">
    <citation type="submission" date="2017-03" db="EMBL/GenBank/DDBJ databases">
        <title>An alternative strategy for trypanosome survival in the mammalian bloodstream revealed through genome and transcriptome analysis of the ubiquitous bovine parasite Trypanosoma (Megatrypanum) theileri.</title>
        <authorList>
            <person name="Kelly S."/>
            <person name="Ivens A."/>
            <person name="Mott A."/>
            <person name="O'Neill E."/>
            <person name="Emms D."/>
            <person name="Macleod O."/>
            <person name="Voorheis P."/>
            <person name="Matthews J."/>
            <person name="Matthews K."/>
            <person name="Carrington M."/>
        </authorList>
    </citation>
    <scope>NUCLEOTIDE SEQUENCE [LARGE SCALE GENOMIC DNA]</scope>
    <source>
        <strain evidence="2">Edinburgh</strain>
    </source>
</reference>
<organism evidence="2 3">
    <name type="scientific">Trypanosoma theileri</name>
    <dbReference type="NCBI Taxonomy" id="67003"/>
    <lineage>
        <taxon>Eukaryota</taxon>
        <taxon>Discoba</taxon>
        <taxon>Euglenozoa</taxon>
        <taxon>Kinetoplastea</taxon>
        <taxon>Metakinetoplastina</taxon>
        <taxon>Trypanosomatida</taxon>
        <taxon>Trypanosomatidae</taxon>
        <taxon>Trypanosoma</taxon>
    </lineage>
</organism>